<dbReference type="OrthoDB" id="5521887at2"/>
<dbReference type="PROSITE" id="PS50005">
    <property type="entry name" value="TPR"/>
    <property type="match status" value="1"/>
</dbReference>
<dbReference type="PRINTS" id="PR00364">
    <property type="entry name" value="DISEASERSIST"/>
</dbReference>
<keyword evidence="3" id="KW-1133">Transmembrane helix</keyword>
<dbReference type="InterPro" id="IPR041664">
    <property type="entry name" value="AAA_16"/>
</dbReference>
<dbReference type="Gene3D" id="3.40.50.300">
    <property type="entry name" value="P-loop containing nucleotide triphosphate hydrolases"/>
    <property type="match status" value="1"/>
</dbReference>
<dbReference type="EMBL" id="VIRS01000039">
    <property type="protein sequence ID" value="TQS40533.1"/>
    <property type="molecule type" value="Genomic_DNA"/>
</dbReference>
<evidence type="ECO:0000256" key="1">
    <source>
        <dbReference type="PROSITE-ProRule" id="PRU00339"/>
    </source>
</evidence>
<dbReference type="Pfam" id="PF13424">
    <property type="entry name" value="TPR_12"/>
    <property type="match status" value="3"/>
</dbReference>
<keyword evidence="3" id="KW-0472">Membrane</keyword>
<proteinExistence type="predicted"/>
<dbReference type="Gene3D" id="1.25.40.10">
    <property type="entry name" value="Tetratricopeptide repeat domain"/>
    <property type="match status" value="2"/>
</dbReference>
<keyword evidence="1" id="KW-0802">TPR repeat</keyword>
<evidence type="ECO:0000256" key="3">
    <source>
        <dbReference type="SAM" id="Phobius"/>
    </source>
</evidence>
<evidence type="ECO:0000313" key="5">
    <source>
        <dbReference type="EMBL" id="TQS40533.1"/>
    </source>
</evidence>
<dbReference type="InterPro" id="IPR003593">
    <property type="entry name" value="AAA+_ATPase"/>
</dbReference>
<dbReference type="Proteomes" id="UP000317982">
    <property type="component" value="Unassembled WGS sequence"/>
</dbReference>
<dbReference type="SMART" id="SM00382">
    <property type="entry name" value="AAA"/>
    <property type="match status" value="1"/>
</dbReference>
<protein>
    <submittedName>
        <fullName evidence="5">Tetratricopeptide repeat protein</fullName>
    </submittedName>
</protein>
<gene>
    <name evidence="5" type="ORF">FL583_34415</name>
</gene>
<dbReference type="PANTHER" id="PTHR47691">
    <property type="entry name" value="REGULATOR-RELATED"/>
    <property type="match status" value="1"/>
</dbReference>
<dbReference type="AlphaFoldDB" id="A0A545AGU5"/>
<comment type="caution">
    <text evidence="5">The sequence shown here is derived from an EMBL/GenBank/DDBJ whole genome shotgun (WGS) entry which is preliminary data.</text>
</comment>
<sequence>MSTGETRVRRGLVLVALALASAVTSVLLAVAVNVATGGELPGRLAPLEPLAWPAVALAGLVTALLAFWQQRPAEPPRRPVSGEGRRGSPAELPAAPALFTGRDREMQEILTAAEDGAPVVAVSGPAGVGKSALVLQVAHRLAARYPDGVLFVRLRGASPEPADPADVLGRLLRTLGSGPDQADVVELRGDADALAARFRSRIAGRRFLIVLDDAGTARQVRPLLPGTPGSLVLVTSRPVLAELDAATLVRLEVFSLDEARDLLVRLAGADRVHADPAATEAVLRACGNLPLAVAIAGSRLRARPSWSIKTMADRLADEGRRLDELSSGHDAVRASVAATYVELDAYHQRVFRRLGAHPGTDFDAPAAAALADLIPAGAVPALDRLVERQLVEVVTSDRYRLHDLLRLFAAEQLGDGSEYPDALRRLARHYAERVTGPDQDLYEPGYVGDEPAEAAAVDVERENIIATASTAEAAGLHEAAWELAVAAEPAFARYPYHADARRLWDAGLAAALALGEPERIARAEYGMGRAAQYSGDVQRGLDHARASLEWWERTDDERNSAAAHRRLASSLHSVGRLAEAEDHYQQTIRLCDRTIAAPAPGSRWSADEARALRASAMRGLGSLIVALGRIDEAVQTLQGAVEIRRNAGDSAGLARARTSLARAHRKAGRTEVARELVTPQLVVFQRLGDAMWEITALREIGRLELADGRLAQAAEHLESARVLAERSRNRTGAGITLVALADVDLAAGRPDAAAERLRRAADGFRAVGDRVREGTALLRLALLLTNRGQDVDDIVERARTVLVDVELPEAEELLARVRRVPGAADPTRSDLGR</sequence>
<keyword evidence="6" id="KW-1185">Reference proteome</keyword>
<feature type="transmembrane region" description="Helical" evidence="3">
    <location>
        <begin position="12"/>
        <end position="35"/>
    </location>
</feature>
<organism evidence="5 6">
    <name type="scientific">Cryptosporangium phraense</name>
    <dbReference type="NCBI Taxonomy" id="2593070"/>
    <lineage>
        <taxon>Bacteria</taxon>
        <taxon>Bacillati</taxon>
        <taxon>Actinomycetota</taxon>
        <taxon>Actinomycetes</taxon>
        <taxon>Cryptosporangiales</taxon>
        <taxon>Cryptosporangiaceae</taxon>
        <taxon>Cryptosporangium</taxon>
    </lineage>
</organism>
<feature type="domain" description="AAA+ ATPase" evidence="4">
    <location>
        <begin position="116"/>
        <end position="258"/>
    </location>
</feature>
<evidence type="ECO:0000259" key="4">
    <source>
        <dbReference type="SMART" id="SM00382"/>
    </source>
</evidence>
<evidence type="ECO:0000256" key="2">
    <source>
        <dbReference type="SAM" id="MobiDB-lite"/>
    </source>
</evidence>
<dbReference type="SUPFAM" id="SSF52540">
    <property type="entry name" value="P-loop containing nucleoside triphosphate hydrolases"/>
    <property type="match status" value="1"/>
</dbReference>
<feature type="region of interest" description="Disordered" evidence="2">
    <location>
        <begin position="73"/>
        <end position="93"/>
    </location>
</feature>
<evidence type="ECO:0000313" key="6">
    <source>
        <dbReference type="Proteomes" id="UP000317982"/>
    </source>
</evidence>
<keyword evidence="3" id="KW-0812">Transmembrane</keyword>
<dbReference type="InterPro" id="IPR011990">
    <property type="entry name" value="TPR-like_helical_dom_sf"/>
</dbReference>
<dbReference type="SMART" id="SM00028">
    <property type="entry name" value="TPR"/>
    <property type="match status" value="3"/>
</dbReference>
<reference evidence="5 6" key="1">
    <citation type="submission" date="2019-07" db="EMBL/GenBank/DDBJ databases">
        <title>Cryptosporangium phraense sp. nov., isolated from plant litter.</title>
        <authorList>
            <person name="Suriyachadkun C."/>
        </authorList>
    </citation>
    <scope>NUCLEOTIDE SEQUENCE [LARGE SCALE GENOMIC DNA]</scope>
    <source>
        <strain evidence="5 6">A-T 5661</strain>
    </source>
</reference>
<dbReference type="InterPro" id="IPR027417">
    <property type="entry name" value="P-loop_NTPase"/>
</dbReference>
<accession>A0A545AGU5</accession>
<dbReference type="InParanoid" id="A0A545AGU5"/>
<name>A0A545AGU5_9ACTN</name>
<dbReference type="SUPFAM" id="SSF48452">
    <property type="entry name" value="TPR-like"/>
    <property type="match status" value="2"/>
</dbReference>
<feature type="repeat" description="TPR" evidence="1">
    <location>
        <begin position="614"/>
        <end position="647"/>
    </location>
</feature>
<dbReference type="InterPro" id="IPR019734">
    <property type="entry name" value="TPR_rpt"/>
</dbReference>
<dbReference type="Pfam" id="PF13191">
    <property type="entry name" value="AAA_16"/>
    <property type="match status" value="1"/>
</dbReference>
<dbReference type="PANTHER" id="PTHR47691:SF3">
    <property type="entry name" value="HTH-TYPE TRANSCRIPTIONAL REGULATOR RV0890C-RELATED"/>
    <property type="match status" value="1"/>
</dbReference>
<dbReference type="GO" id="GO:0043531">
    <property type="term" value="F:ADP binding"/>
    <property type="evidence" value="ECO:0007669"/>
    <property type="project" value="InterPro"/>
</dbReference>